<comment type="caution">
    <text evidence="7">The sequence shown here is derived from an EMBL/GenBank/DDBJ whole genome shotgun (WGS) entry which is preliminary data.</text>
</comment>
<dbReference type="SUPFAM" id="SSF53098">
    <property type="entry name" value="Ribonuclease H-like"/>
    <property type="match status" value="1"/>
</dbReference>
<feature type="non-terminal residue" evidence="7">
    <location>
        <position position="274"/>
    </location>
</feature>
<feature type="domain" description="HAT C-terminal dimerisation" evidence="6">
    <location>
        <begin position="208"/>
        <end position="274"/>
    </location>
</feature>
<dbReference type="PANTHER" id="PTHR46481">
    <property type="entry name" value="ZINC FINGER BED DOMAIN-CONTAINING PROTEIN 4"/>
    <property type="match status" value="1"/>
</dbReference>
<evidence type="ECO:0000256" key="2">
    <source>
        <dbReference type="ARBA" id="ARBA00022723"/>
    </source>
</evidence>
<sequence length="274" mass="31854">MTKFECENKDELKAQCNHYKSMFSAKSFSETSHLRRHLNICLKIFNKDITQYTIATKPSLEGGSSIKTYKFDADECRRAVSTFLVYDKHAFRTVEEPGFRYMRSIVSLNFKNKSRQTTIRDVLMYYAKERDHVKEELAKTHDFVETILCNLKILFDEYVKNSKSMSSFLARNFNVSDNDPIDSSLHQLNVNRANLGGDYDESDDYKCQIDVLDYWSKSSIRYCELSFLARDLLAIPISTVASESAFSMRKKVITFLRSSLKPKTVQVVVCFDNW</sequence>
<keyword evidence="8" id="KW-1185">Reference proteome</keyword>
<reference evidence="7 8" key="1">
    <citation type="journal article" date="2019" name="Genome Biol. Evol.">
        <title>Insights into the evolution of the New World diploid cottons (Gossypium, subgenus Houzingenia) based on genome sequencing.</title>
        <authorList>
            <person name="Grover C.E."/>
            <person name="Arick M.A. 2nd"/>
            <person name="Thrash A."/>
            <person name="Conover J.L."/>
            <person name="Sanders W.S."/>
            <person name="Peterson D.G."/>
            <person name="Frelichowski J.E."/>
            <person name="Scheffler J.A."/>
            <person name="Scheffler B.E."/>
            <person name="Wendel J.F."/>
        </authorList>
    </citation>
    <scope>NUCLEOTIDE SEQUENCE [LARGE SCALE GENOMIC DNA]</scope>
    <source>
        <strain evidence="7">6</strain>
        <tissue evidence="7">Leaf</tissue>
    </source>
</reference>
<dbReference type="EMBL" id="JABFAE010000004">
    <property type="protein sequence ID" value="MBA0826193.1"/>
    <property type="molecule type" value="Genomic_DNA"/>
</dbReference>
<evidence type="ECO:0000313" key="7">
    <source>
        <dbReference type="EMBL" id="MBA0826193.1"/>
    </source>
</evidence>
<name>A0A7J9IWE8_9ROSI</name>
<accession>A0A7J9IWE8</accession>
<evidence type="ECO:0000313" key="8">
    <source>
        <dbReference type="Proteomes" id="UP000593575"/>
    </source>
</evidence>
<dbReference type="Pfam" id="PF05699">
    <property type="entry name" value="Dimer_Tnp_hAT"/>
    <property type="match status" value="1"/>
</dbReference>
<keyword evidence="4" id="KW-0862">Zinc</keyword>
<keyword evidence="3" id="KW-0863">Zinc-finger</keyword>
<protein>
    <recommendedName>
        <fullName evidence="6">HAT C-terminal dimerisation domain-containing protein</fullName>
    </recommendedName>
</protein>
<dbReference type="GO" id="GO:0046983">
    <property type="term" value="F:protein dimerization activity"/>
    <property type="evidence" value="ECO:0007669"/>
    <property type="project" value="InterPro"/>
</dbReference>
<organism evidence="7 8">
    <name type="scientific">Gossypium armourianum</name>
    <dbReference type="NCBI Taxonomy" id="34283"/>
    <lineage>
        <taxon>Eukaryota</taxon>
        <taxon>Viridiplantae</taxon>
        <taxon>Streptophyta</taxon>
        <taxon>Embryophyta</taxon>
        <taxon>Tracheophyta</taxon>
        <taxon>Spermatophyta</taxon>
        <taxon>Magnoliopsida</taxon>
        <taxon>eudicotyledons</taxon>
        <taxon>Gunneridae</taxon>
        <taxon>Pentapetalae</taxon>
        <taxon>rosids</taxon>
        <taxon>malvids</taxon>
        <taxon>Malvales</taxon>
        <taxon>Malvaceae</taxon>
        <taxon>Malvoideae</taxon>
        <taxon>Gossypium</taxon>
    </lineage>
</organism>
<evidence type="ECO:0000256" key="4">
    <source>
        <dbReference type="ARBA" id="ARBA00022833"/>
    </source>
</evidence>
<dbReference type="AlphaFoldDB" id="A0A7J9IWE8"/>
<comment type="subcellular location">
    <subcellularLocation>
        <location evidence="1">Nucleus</location>
    </subcellularLocation>
</comment>
<dbReference type="InterPro" id="IPR052035">
    <property type="entry name" value="ZnF_BED_domain_contain"/>
</dbReference>
<dbReference type="InterPro" id="IPR012337">
    <property type="entry name" value="RNaseH-like_sf"/>
</dbReference>
<evidence type="ECO:0000256" key="3">
    <source>
        <dbReference type="ARBA" id="ARBA00022771"/>
    </source>
</evidence>
<keyword evidence="2" id="KW-0479">Metal-binding</keyword>
<dbReference type="InterPro" id="IPR008906">
    <property type="entry name" value="HATC_C_dom"/>
</dbReference>
<dbReference type="Proteomes" id="UP000593575">
    <property type="component" value="Unassembled WGS sequence"/>
</dbReference>
<keyword evidence="5" id="KW-0539">Nucleus</keyword>
<dbReference type="PANTHER" id="PTHR46481:SF10">
    <property type="entry name" value="ZINC FINGER BED DOMAIN-CONTAINING PROTEIN 39"/>
    <property type="match status" value="1"/>
</dbReference>
<gene>
    <name evidence="7" type="ORF">Goarm_011072</name>
</gene>
<evidence type="ECO:0000259" key="6">
    <source>
        <dbReference type="Pfam" id="PF05699"/>
    </source>
</evidence>
<proteinExistence type="predicted"/>
<evidence type="ECO:0000256" key="5">
    <source>
        <dbReference type="ARBA" id="ARBA00023242"/>
    </source>
</evidence>
<dbReference type="GO" id="GO:0008270">
    <property type="term" value="F:zinc ion binding"/>
    <property type="evidence" value="ECO:0007669"/>
    <property type="project" value="UniProtKB-KW"/>
</dbReference>
<evidence type="ECO:0000256" key="1">
    <source>
        <dbReference type="ARBA" id="ARBA00004123"/>
    </source>
</evidence>
<dbReference type="GO" id="GO:0005634">
    <property type="term" value="C:nucleus"/>
    <property type="evidence" value="ECO:0007669"/>
    <property type="project" value="UniProtKB-SubCell"/>
</dbReference>